<organism evidence="1 2">
    <name type="scientific">Microvirga subterranea</name>
    <dbReference type="NCBI Taxonomy" id="186651"/>
    <lineage>
        <taxon>Bacteria</taxon>
        <taxon>Pseudomonadati</taxon>
        <taxon>Pseudomonadota</taxon>
        <taxon>Alphaproteobacteria</taxon>
        <taxon>Hyphomicrobiales</taxon>
        <taxon>Methylobacteriaceae</taxon>
        <taxon>Microvirga</taxon>
    </lineage>
</organism>
<name>A0A370HGX3_9HYPH</name>
<comment type="caution">
    <text evidence="1">The sequence shown here is derived from an EMBL/GenBank/DDBJ whole genome shotgun (WGS) entry which is preliminary data.</text>
</comment>
<proteinExistence type="predicted"/>
<evidence type="ECO:0000313" key="2">
    <source>
        <dbReference type="Proteomes" id="UP000254925"/>
    </source>
</evidence>
<gene>
    <name evidence="1" type="ORF">DES45_10771</name>
</gene>
<accession>A0A370HGX3</accession>
<reference evidence="1 2" key="1">
    <citation type="submission" date="2018-07" db="EMBL/GenBank/DDBJ databases">
        <title>Genomic Encyclopedia of Type Strains, Phase IV (KMG-IV): sequencing the most valuable type-strain genomes for metagenomic binning, comparative biology and taxonomic classification.</title>
        <authorList>
            <person name="Goeker M."/>
        </authorList>
    </citation>
    <scope>NUCLEOTIDE SEQUENCE [LARGE SCALE GENOMIC DNA]</scope>
    <source>
        <strain evidence="1 2">DSM 14364</strain>
    </source>
</reference>
<dbReference type="Proteomes" id="UP000254925">
    <property type="component" value="Unassembled WGS sequence"/>
</dbReference>
<keyword evidence="2" id="KW-1185">Reference proteome</keyword>
<sequence length="67" mass="7365">MGTAEELLAMFGTSARIVGDKSIEVGIGARYRATFVPTGIRFRLTVDGVPDWATVRYLKLMDLSKQS</sequence>
<dbReference type="AlphaFoldDB" id="A0A370HGX3"/>
<evidence type="ECO:0000313" key="1">
    <source>
        <dbReference type="EMBL" id="RDI57154.1"/>
    </source>
</evidence>
<protein>
    <submittedName>
        <fullName evidence="1">Uncharacterized protein</fullName>
    </submittedName>
</protein>
<dbReference type="EMBL" id="QQBB01000007">
    <property type="protein sequence ID" value="RDI57154.1"/>
    <property type="molecule type" value="Genomic_DNA"/>
</dbReference>